<evidence type="ECO:0000313" key="6">
    <source>
        <dbReference type="EMBL" id="SVA74650.1"/>
    </source>
</evidence>
<dbReference type="AlphaFoldDB" id="A0A381YCQ0"/>
<name>A0A381YCQ0_9ZZZZ</name>
<keyword evidence="3" id="KW-0547">Nucleotide-binding</keyword>
<accession>A0A381YCQ0</accession>
<dbReference type="GO" id="GO:0006950">
    <property type="term" value="P:response to stress"/>
    <property type="evidence" value="ECO:0007669"/>
    <property type="project" value="UniProtKB-ARBA"/>
</dbReference>
<dbReference type="InterPro" id="IPR003593">
    <property type="entry name" value="AAA+_ATPase"/>
</dbReference>
<evidence type="ECO:0000256" key="4">
    <source>
        <dbReference type="ARBA" id="ARBA00022840"/>
    </source>
</evidence>
<evidence type="ECO:0000256" key="3">
    <source>
        <dbReference type="ARBA" id="ARBA00022741"/>
    </source>
</evidence>
<sequence>MGLEHVKNGVGKDELLSKYSHVLGLQDINLNVQEKSIQVIMGLSGSGKSTLIRHINRLIEPTAGKITVEDQDVMAYNKNALRNFRRQKTAMVFQRFALMPHMTVIKNVSLGLDMQGFKPEEAKEKASKWIEKVGLNGYEEKYPQHLSGGMQQRVGLARALTNDADILLMDEAFSALDPLIRKDMQDILLGLQSELHKTVVFITHDLDEALKIGDRIAILKDGKMDQDDLPADILLNPKTDYVKKFVEDVNRSRVLKAKHIMQKLNGEDITKAIKVNENDFIEKFIDRVVEEKPEMIVVQDKQNKNVGCISSKRLSEILKK</sequence>
<dbReference type="NCBIfam" id="TIGR01186">
    <property type="entry name" value="proV"/>
    <property type="match status" value="1"/>
</dbReference>
<dbReference type="EMBL" id="UINC01017887">
    <property type="protein sequence ID" value="SVA74650.1"/>
    <property type="molecule type" value="Genomic_DNA"/>
</dbReference>
<dbReference type="PROSITE" id="PS50893">
    <property type="entry name" value="ABC_TRANSPORTER_2"/>
    <property type="match status" value="1"/>
</dbReference>
<dbReference type="GO" id="GO:0005524">
    <property type="term" value="F:ATP binding"/>
    <property type="evidence" value="ECO:0007669"/>
    <property type="project" value="UniProtKB-KW"/>
</dbReference>
<evidence type="ECO:0000256" key="2">
    <source>
        <dbReference type="ARBA" id="ARBA00022448"/>
    </source>
</evidence>
<dbReference type="PANTHER" id="PTHR43869">
    <property type="entry name" value="GLYCINE BETAINE/PROLINE BETAINE TRANSPORT SYSTEM ATP-BINDING PROTEIN PROV"/>
    <property type="match status" value="1"/>
</dbReference>
<keyword evidence="2" id="KW-0813">Transport</keyword>
<comment type="similarity">
    <text evidence="1">Belongs to the ABC transporter superfamily.</text>
</comment>
<evidence type="ECO:0000259" key="5">
    <source>
        <dbReference type="PROSITE" id="PS50893"/>
    </source>
</evidence>
<dbReference type="GO" id="GO:0016020">
    <property type="term" value="C:membrane"/>
    <property type="evidence" value="ECO:0007669"/>
    <property type="project" value="InterPro"/>
</dbReference>
<organism evidence="6">
    <name type="scientific">marine metagenome</name>
    <dbReference type="NCBI Taxonomy" id="408172"/>
    <lineage>
        <taxon>unclassified sequences</taxon>
        <taxon>metagenomes</taxon>
        <taxon>ecological metagenomes</taxon>
    </lineage>
</organism>
<dbReference type="SMART" id="SM00382">
    <property type="entry name" value="AAA"/>
    <property type="match status" value="1"/>
</dbReference>
<evidence type="ECO:0000256" key="1">
    <source>
        <dbReference type="ARBA" id="ARBA00005417"/>
    </source>
</evidence>
<dbReference type="InterPro" id="IPR027417">
    <property type="entry name" value="P-loop_NTPase"/>
</dbReference>
<dbReference type="Gene3D" id="3.40.50.300">
    <property type="entry name" value="P-loop containing nucleotide triphosphate hydrolases"/>
    <property type="match status" value="1"/>
</dbReference>
<feature type="domain" description="ABC transporter" evidence="5">
    <location>
        <begin position="10"/>
        <end position="246"/>
    </location>
</feature>
<reference evidence="6" key="1">
    <citation type="submission" date="2018-05" db="EMBL/GenBank/DDBJ databases">
        <authorList>
            <person name="Lanie J.A."/>
            <person name="Ng W.-L."/>
            <person name="Kazmierczak K.M."/>
            <person name="Andrzejewski T.M."/>
            <person name="Davidsen T.M."/>
            <person name="Wayne K.J."/>
            <person name="Tettelin H."/>
            <person name="Glass J.I."/>
            <person name="Rusch D."/>
            <person name="Podicherti R."/>
            <person name="Tsui H.-C.T."/>
            <person name="Winkler M.E."/>
        </authorList>
    </citation>
    <scope>NUCLEOTIDE SEQUENCE</scope>
</reference>
<dbReference type="PANTHER" id="PTHR43869:SF1">
    <property type="entry name" value="GLYCINE BETAINE_PROLINE BETAINE TRANSPORT SYSTEM ATP-BINDING PROTEIN PROV"/>
    <property type="match status" value="1"/>
</dbReference>
<dbReference type="Pfam" id="PF00005">
    <property type="entry name" value="ABC_tran"/>
    <property type="match status" value="1"/>
</dbReference>
<dbReference type="InterPro" id="IPR003439">
    <property type="entry name" value="ABC_transporter-like_ATP-bd"/>
</dbReference>
<dbReference type="InterPro" id="IPR017871">
    <property type="entry name" value="ABC_transporter-like_CS"/>
</dbReference>
<gene>
    <name evidence="6" type="ORF">METZ01_LOCUS127504</name>
</gene>
<proteinExistence type="inferred from homology"/>
<dbReference type="InterPro" id="IPR005892">
    <property type="entry name" value="Gly-betaine_transp_ATP-bd"/>
</dbReference>
<dbReference type="PROSITE" id="PS00211">
    <property type="entry name" value="ABC_TRANSPORTER_1"/>
    <property type="match status" value="1"/>
</dbReference>
<dbReference type="GO" id="GO:0016887">
    <property type="term" value="F:ATP hydrolysis activity"/>
    <property type="evidence" value="ECO:0007669"/>
    <property type="project" value="InterPro"/>
</dbReference>
<dbReference type="SUPFAM" id="SSF52540">
    <property type="entry name" value="P-loop containing nucleoside triphosphate hydrolases"/>
    <property type="match status" value="1"/>
</dbReference>
<dbReference type="FunFam" id="3.40.50.300:FF:000201">
    <property type="entry name" value="Glycine betaine/L-proline ABC transporter ATP-binding protein"/>
    <property type="match status" value="1"/>
</dbReference>
<dbReference type="InterPro" id="IPR051921">
    <property type="entry name" value="ABC_osmolyte_uptake_ATP-bind"/>
</dbReference>
<dbReference type="GO" id="GO:0031460">
    <property type="term" value="P:glycine betaine transport"/>
    <property type="evidence" value="ECO:0007669"/>
    <property type="project" value="InterPro"/>
</dbReference>
<protein>
    <recommendedName>
        <fullName evidence="5">ABC transporter domain-containing protein</fullName>
    </recommendedName>
</protein>
<keyword evidence="4" id="KW-0067">ATP-binding</keyword>